<dbReference type="AlphaFoldDB" id="A0A6A4DA71"/>
<accession>A0A6A4DA71</accession>
<dbReference type="Gene3D" id="2.40.70.10">
    <property type="entry name" value="Acid Proteases"/>
    <property type="match status" value="1"/>
</dbReference>
<dbReference type="InterPro" id="IPR001878">
    <property type="entry name" value="Znf_CCHC"/>
</dbReference>
<dbReference type="SUPFAM" id="SSF57756">
    <property type="entry name" value="Retrovirus zinc finger-like domains"/>
    <property type="match status" value="1"/>
</dbReference>
<dbReference type="PANTHER" id="PTHR37984">
    <property type="entry name" value="PROTEIN CBG26694"/>
    <property type="match status" value="1"/>
</dbReference>
<dbReference type="Proteomes" id="UP000434957">
    <property type="component" value="Unassembled WGS sequence"/>
</dbReference>
<dbReference type="Pfam" id="PF13975">
    <property type="entry name" value="gag-asp_proteas"/>
    <property type="match status" value="1"/>
</dbReference>
<reference evidence="8 9" key="1">
    <citation type="submission" date="2018-08" db="EMBL/GenBank/DDBJ databases">
        <title>Genomic investigation of the strawberry pathogen Phytophthora fragariae indicates pathogenicity is determined by transcriptional variation in three key races.</title>
        <authorList>
            <person name="Adams T.M."/>
            <person name="Armitage A.D."/>
            <person name="Sobczyk M.K."/>
            <person name="Bates H.J."/>
            <person name="Dunwell J.M."/>
            <person name="Nellist C.F."/>
            <person name="Harrison R.J."/>
        </authorList>
    </citation>
    <scope>NUCLEOTIDE SEQUENCE [LARGE SCALE GENOMIC DNA]</scope>
    <source>
        <strain evidence="8 9">SCRP333</strain>
    </source>
</reference>
<dbReference type="InterPro" id="IPR043502">
    <property type="entry name" value="DNA/RNA_pol_sf"/>
</dbReference>
<evidence type="ECO:0000256" key="5">
    <source>
        <dbReference type="PROSITE-ProRule" id="PRU00047"/>
    </source>
</evidence>
<sequence>MSCTLRRVESVQDFGDRFVSLMEKCHLDASDEGYKQLFTLKLKPHNVYLWTAVLQFKVANPYCTILDLVSVAAEHASALGLYVQGRQPHSQSKPQQKPRSDHPRTTQLYSFHQTHGGHSTEQCRARMAATKATTPGSAPTATRLPPRTPSSQRTGAPAGTKDLSKVDCFKCHQFGHYANHCTNGTTINLAEIDEGHAGFDEDEFSALMNEPLVNDAASDTTVRMVHASETSPAAPVPPIEVPVVCAGRHLLAQVDTGASHTILSKHVADELSVDCESIKPIQLAHAQMRCEGWRLRVAVQLECNGRSVHSCLRVMELGPASDLLLGRDHLAALGIGVTKLPFTTTAATAATAPLPAEDEADYVPPRVFGSTPDYDKYRDKVLRLLDAEITANQDIPLGTFYNVPGSEVHIITLEGKRCYRLQYPLPHAVKPAVTKQAQEWLTAGIIGPAPPGCDWNSPLTHSYKKLPDGRKIDIRTCFDARGVNVILVVVDKHPLPDQGDAHRLQGQTLCISAGPQVVVPPIYGCAV</sequence>
<proteinExistence type="predicted"/>
<feature type="region of interest" description="Disordered" evidence="6">
    <location>
        <begin position="85"/>
        <end position="104"/>
    </location>
</feature>
<dbReference type="Gene3D" id="3.10.10.10">
    <property type="entry name" value="HIV Type 1 Reverse Transcriptase, subunit A, domain 1"/>
    <property type="match status" value="1"/>
</dbReference>
<evidence type="ECO:0000313" key="8">
    <source>
        <dbReference type="EMBL" id="KAE9301903.1"/>
    </source>
</evidence>
<dbReference type="EMBL" id="QXFT01002214">
    <property type="protein sequence ID" value="KAE9301903.1"/>
    <property type="molecule type" value="Genomic_DNA"/>
</dbReference>
<keyword evidence="5" id="KW-0479">Metal-binding</keyword>
<dbReference type="PANTHER" id="PTHR37984:SF5">
    <property type="entry name" value="PROTEIN NYNRIN-LIKE"/>
    <property type="match status" value="1"/>
</dbReference>
<keyword evidence="9" id="KW-1185">Reference proteome</keyword>
<dbReference type="GO" id="GO:0004519">
    <property type="term" value="F:endonuclease activity"/>
    <property type="evidence" value="ECO:0007669"/>
    <property type="project" value="UniProtKB-KW"/>
</dbReference>
<dbReference type="SUPFAM" id="SSF50630">
    <property type="entry name" value="Acid proteases"/>
    <property type="match status" value="1"/>
</dbReference>
<dbReference type="GO" id="GO:0008270">
    <property type="term" value="F:zinc ion binding"/>
    <property type="evidence" value="ECO:0007669"/>
    <property type="project" value="UniProtKB-KW"/>
</dbReference>
<comment type="caution">
    <text evidence="8">The sequence shown here is derived from an EMBL/GenBank/DDBJ whole genome shotgun (WGS) entry which is preliminary data.</text>
</comment>
<keyword evidence="3" id="KW-0540">Nuclease</keyword>
<feature type="compositionally biased region" description="Polar residues" evidence="6">
    <location>
        <begin position="111"/>
        <end position="122"/>
    </location>
</feature>
<dbReference type="GO" id="GO:0003676">
    <property type="term" value="F:nucleic acid binding"/>
    <property type="evidence" value="ECO:0007669"/>
    <property type="project" value="InterPro"/>
</dbReference>
<dbReference type="InterPro" id="IPR036875">
    <property type="entry name" value="Znf_CCHC_sf"/>
</dbReference>
<evidence type="ECO:0000256" key="3">
    <source>
        <dbReference type="ARBA" id="ARBA00022722"/>
    </source>
</evidence>
<evidence type="ECO:0000256" key="4">
    <source>
        <dbReference type="ARBA" id="ARBA00022759"/>
    </source>
</evidence>
<feature type="domain" description="CCHC-type" evidence="7">
    <location>
        <begin position="168"/>
        <end position="183"/>
    </location>
</feature>
<dbReference type="GO" id="GO:0016779">
    <property type="term" value="F:nucleotidyltransferase activity"/>
    <property type="evidence" value="ECO:0007669"/>
    <property type="project" value="UniProtKB-KW"/>
</dbReference>
<keyword evidence="4" id="KW-0378">Hydrolase</keyword>
<dbReference type="CDD" id="cd00303">
    <property type="entry name" value="retropepsin_like"/>
    <property type="match status" value="1"/>
</dbReference>
<name>A0A6A4DA71_9STRA</name>
<dbReference type="InterPro" id="IPR021109">
    <property type="entry name" value="Peptidase_aspartic_dom_sf"/>
</dbReference>
<feature type="region of interest" description="Disordered" evidence="6">
    <location>
        <begin position="111"/>
        <end position="160"/>
    </location>
</feature>
<gene>
    <name evidence="8" type="ORF">PR003_g22413</name>
</gene>
<organism evidence="8 9">
    <name type="scientific">Phytophthora rubi</name>
    <dbReference type="NCBI Taxonomy" id="129364"/>
    <lineage>
        <taxon>Eukaryota</taxon>
        <taxon>Sar</taxon>
        <taxon>Stramenopiles</taxon>
        <taxon>Oomycota</taxon>
        <taxon>Peronosporomycetes</taxon>
        <taxon>Peronosporales</taxon>
        <taxon>Peronosporaceae</taxon>
        <taxon>Phytophthora</taxon>
    </lineage>
</organism>
<keyword evidence="2" id="KW-0548">Nucleotidyltransferase</keyword>
<dbReference type="InterPro" id="IPR050951">
    <property type="entry name" value="Retrovirus_Pol_polyprotein"/>
</dbReference>
<evidence type="ECO:0000256" key="6">
    <source>
        <dbReference type="SAM" id="MobiDB-lite"/>
    </source>
</evidence>
<evidence type="ECO:0000259" key="7">
    <source>
        <dbReference type="PROSITE" id="PS50158"/>
    </source>
</evidence>
<keyword evidence="5" id="KW-0863">Zinc-finger</keyword>
<evidence type="ECO:0000256" key="2">
    <source>
        <dbReference type="ARBA" id="ARBA00022695"/>
    </source>
</evidence>
<evidence type="ECO:0000256" key="1">
    <source>
        <dbReference type="ARBA" id="ARBA00022679"/>
    </source>
</evidence>
<dbReference type="PROSITE" id="PS50158">
    <property type="entry name" value="ZF_CCHC"/>
    <property type="match status" value="1"/>
</dbReference>
<evidence type="ECO:0000313" key="9">
    <source>
        <dbReference type="Proteomes" id="UP000434957"/>
    </source>
</evidence>
<feature type="compositionally biased region" description="Low complexity" evidence="6">
    <location>
        <begin position="86"/>
        <end position="97"/>
    </location>
</feature>
<keyword evidence="4" id="KW-0255">Endonuclease</keyword>
<keyword evidence="5" id="KW-0862">Zinc</keyword>
<dbReference type="Gene3D" id="4.10.60.10">
    <property type="entry name" value="Zinc finger, CCHC-type"/>
    <property type="match status" value="1"/>
</dbReference>
<protein>
    <recommendedName>
        <fullName evidence="7">CCHC-type domain-containing protein</fullName>
    </recommendedName>
</protein>
<feature type="compositionally biased region" description="Low complexity" evidence="6">
    <location>
        <begin position="137"/>
        <end position="151"/>
    </location>
</feature>
<keyword evidence="1" id="KW-0808">Transferase</keyword>
<dbReference type="SUPFAM" id="SSF56672">
    <property type="entry name" value="DNA/RNA polymerases"/>
    <property type="match status" value="1"/>
</dbReference>